<evidence type="ECO:0000256" key="5">
    <source>
        <dbReference type="SAM" id="MobiDB-lite"/>
    </source>
</evidence>
<keyword evidence="3 4" id="KW-0268">Exocytosis</keyword>
<dbReference type="GO" id="GO:0006887">
    <property type="term" value="P:exocytosis"/>
    <property type="evidence" value="ECO:0007669"/>
    <property type="project" value="UniProtKB-KW"/>
</dbReference>
<evidence type="ECO:0000259" key="6">
    <source>
        <dbReference type="Pfam" id="PF03081"/>
    </source>
</evidence>
<feature type="compositionally biased region" description="Low complexity" evidence="5">
    <location>
        <begin position="83"/>
        <end position="99"/>
    </location>
</feature>
<dbReference type="PANTHER" id="PTHR12542">
    <property type="entry name" value="EXOCYST COMPLEX PROTEIN EXO70"/>
    <property type="match status" value="1"/>
</dbReference>
<evidence type="ECO:0000256" key="4">
    <source>
        <dbReference type="RuleBase" id="RU365026"/>
    </source>
</evidence>
<dbReference type="InterPro" id="IPR016159">
    <property type="entry name" value="Cullin_repeat-like_dom_sf"/>
</dbReference>
<protein>
    <recommendedName>
        <fullName evidence="4">Exocyst complex protein EXO70</fullName>
    </recommendedName>
</protein>
<reference evidence="7" key="1">
    <citation type="submission" date="2023-02" db="EMBL/GenBank/DDBJ databases">
        <title>Identification and recombinant expression of a fungal hydrolase from Papiliotrema laurentii that hydrolyzes apple cutin and clears colloidal polyester polyurethane.</title>
        <authorList>
            <consortium name="DOE Joint Genome Institute"/>
            <person name="Roman V.A."/>
            <person name="Bojanowski C."/>
            <person name="Crable B.R."/>
            <person name="Wagner D.N."/>
            <person name="Hung C.S."/>
            <person name="Nadeau L.J."/>
            <person name="Schratz L."/>
            <person name="Haridas S."/>
            <person name="Pangilinan J."/>
            <person name="Lipzen A."/>
            <person name="Na H."/>
            <person name="Yan M."/>
            <person name="Ng V."/>
            <person name="Grigoriev I.V."/>
            <person name="Spatafora J.W."/>
            <person name="Barlow D."/>
            <person name="Biffinger J."/>
            <person name="Kelley-Loughnane N."/>
            <person name="Varaljay V.A."/>
            <person name="Crookes-Goodson W.J."/>
        </authorList>
    </citation>
    <scope>NUCLEOTIDE SEQUENCE</scope>
    <source>
        <strain evidence="7">5307AH</strain>
    </source>
</reference>
<keyword evidence="4" id="KW-0653">Protein transport</keyword>
<feature type="compositionally biased region" description="Low complexity" evidence="5">
    <location>
        <begin position="108"/>
        <end position="124"/>
    </location>
</feature>
<dbReference type="GO" id="GO:0000145">
    <property type="term" value="C:exocyst"/>
    <property type="evidence" value="ECO:0007669"/>
    <property type="project" value="InterPro"/>
</dbReference>
<dbReference type="GO" id="GO:0005935">
    <property type="term" value="C:cellular bud neck"/>
    <property type="evidence" value="ECO:0007669"/>
    <property type="project" value="UniProtKB-SubCell"/>
</dbReference>
<comment type="caution">
    <text evidence="7">The sequence shown here is derived from an EMBL/GenBank/DDBJ whole genome shotgun (WGS) entry which is preliminary data.</text>
</comment>
<gene>
    <name evidence="7" type="ORF">DB88DRAFT_481846</name>
</gene>
<feature type="domain" description="Exocyst complex subunit Exo70 C-terminal" evidence="6">
    <location>
        <begin position="304"/>
        <end position="668"/>
    </location>
</feature>
<evidence type="ECO:0000313" key="7">
    <source>
        <dbReference type="EMBL" id="KAK1926444.1"/>
    </source>
</evidence>
<comment type="function">
    <text evidence="4">Involved in the secretory pathway as part of the exocyst complex which tethers secretory vesicles to the sites of exocytosis. Also plays a role in the assembly of the exocyst.</text>
</comment>
<comment type="similarity">
    <text evidence="1 4">Belongs to the EXO70 family.</text>
</comment>
<accession>A0AAD9FUC1</accession>
<sequence>MDEEADLALLDQHLLKTNALSQRMTSILAQLDTRLSRLDKSIAPLGLQPLTRKAANIDAILAALSPQTAQAAPSRPPPPSRPPQSRNVSSTSSKASTVKGYSVEPAMTPIASAPATGTTTPADETALLTRGPDIMALGEYFTAMDGVIDDLERMWKGFTEGRGGAREAGVRDLSKLVEVGFGGLVQLFLKMSNDGMGRTFEPEQLLETGPPTPHNFFPPLGTLLPLSKRIDAILAPPNPTPKTELLVSPIFDEAMGGFAAMRGDWMRRSLSGMVSRIEEIDEGGIWEGGRGGEKVRALVDLCELLIIIMEAETLLINTLFPNRPPPTLLPATLHHPLNLVSGTLQPTLNTIKRSLSSHTFVALDLYQSLTKTQNKWDTVLHKCCAMVHLNAASPEARELQTALTTPLSTLRGLVLRSFPELLVDIRTAQGTTQPTSAISDSTHSTLTYLETLPAYEKTVEALLGRSQSERSWLMGQKDPPSPARSANEEGGLVNLYVADVLGTLLIFLDGRARTMRRPIGQAFLLNNLSHIRNTTSSFHSDIIGPGAEDMLNKAFRDAKAQYLGEWNNLVGLLNTVHTPRFGPNPLGSSERANLKEGAAAFFDRLAELERICAENPLNRQDPDMRDRVAKEVEDLVVRGYRPFYTKCQGKGLEKYVRDSPEGVARRIQAVFR</sequence>
<proteinExistence type="inferred from homology"/>
<dbReference type="GO" id="GO:0005546">
    <property type="term" value="F:phosphatidylinositol-4,5-bisphosphate binding"/>
    <property type="evidence" value="ECO:0007669"/>
    <property type="project" value="InterPro"/>
</dbReference>
<dbReference type="GO" id="GO:0015031">
    <property type="term" value="P:protein transport"/>
    <property type="evidence" value="ECO:0007669"/>
    <property type="project" value="UniProtKB-KW"/>
</dbReference>
<dbReference type="InterPro" id="IPR046364">
    <property type="entry name" value="Exo70_C"/>
</dbReference>
<name>A0AAD9FUC1_PAPLA</name>
<keyword evidence="8" id="KW-1185">Reference proteome</keyword>
<evidence type="ECO:0000256" key="3">
    <source>
        <dbReference type="ARBA" id="ARBA00022483"/>
    </source>
</evidence>
<dbReference type="InterPro" id="IPR004140">
    <property type="entry name" value="Exo70"/>
</dbReference>
<organism evidence="7 8">
    <name type="scientific">Papiliotrema laurentii</name>
    <name type="common">Cryptococcus laurentii</name>
    <dbReference type="NCBI Taxonomy" id="5418"/>
    <lineage>
        <taxon>Eukaryota</taxon>
        <taxon>Fungi</taxon>
        <taxon>Dikarya</taxon>
        <taxon>Basidiomycota</taxon>
        <taxon>Agaricomycotina</taxon>
        <taxon>Tremellomycetes</taxon>
        <taxon>Tremellales</taxon>
        <taxon>Rhynchogastremaceae</taxon>
        <taxon>Papiliotrema</taxon>
    </lineage>
</organism>
<dbReference type="AlphaFoldDB" id="A0AAD9FUC1"/>
<dbReference type="SUPFAM" id="SSF74788">
    <property type="entry name" value="Cullin repeat-like"/>
    <property type="match status" value="1"/>
</dbReference>
<feature type="region of interest" description="Disordered" evidence="5">
    <location>
        <begin position="66"/>
        <end position="124"/>
    </location>
</feature>
<evidence type="ECO:0000313" key="8">
    <source>
        <dbReference type="Proteomes" id="UP001182556"/>
    </source>
</evidence>
<dbReference type="Proteomes" id="UP001182556">
    <property type="component" value="Unassembled WGS sequence"/>
</dbReference>
<dbReference type="PANTHER" id="PTHR12542:SF41">
    <property type="entry name" value="EXOCYST COMPLEX COMPONENT 7"/>
    <property type="match status" value="1"/>
</dbReference>
<evidence type="ECO:0000256" key="2">
    <source>
        <dbReference type="ARBA" id="ARBA00022448"/>
    </source>
</evidence>
<keyword evidence="2 4" id="KW-0813">Transport</keyword>
<evidence type="ECO:0000256" key="1">
    <source>
        <dbReference type="ARBA" id="ARBA00006756"/>
    </source>
</evidence>
<dbReference type="EMBL" id="JAODAN010000002">
    <property type="protein sequence ID" value="KAK1926444.1"/>
    <property type="molecule type" value="Genomic_DNA"/>
</dbReference>
<dbReference type="Pfam" id="PF03081">
    <property type="entry name" value="Exo70_C"/>
    <property type="match status" value="1"/>
</dbReference>
<comment type="subcellular location">
    <subcellularLocation>
        <location evidence="4">Bud</location>
    </subcellularLocation>
    <subcellularLocation>
        <location evidence="4">Bud neck</location>
    </subcellularLocation>
</comment>
<dbReference type="Gene3D" id="1.20.1280.170">
    <property type="entry name" value="Exocyst complex component Exo70"/>
    <property type="match status" value="1"/>
</dbReference>